<protein>
    <recommendedName>
        <fullName evidence="4">Inosine/uridine-preferring nucleoside hydrolase domain-containing protein</fullName>
    </recommendedName>
</protein>
<reference evidence="2" key="1">
    <citation type="submission" date="2021-11" db="EMBL/GenBank/DDBJ databases">
        <authorList>
            <consortium name="Genoscope - CEA"/>
            <person name="William W."/>
        </authorList>
    </citation>
    <scope>NUCLEOTIDE SEQUENCE</scope>
</reference>
<sequence>MTSRGQSSQTGDDDEDSWSCSDEGRSRREGFSFCAFGISSWFGRKQSEVELELRKEISSLKQENRRLRELAKSRGASIGDICRVTTPNKPLAPIRGGELRAQCETRELEELTTERKNAPLPSGQAQSVPTVCGEPPPESSLSDCVQIPQSNFGEAVPMSTNPIIIVTDAGRSLEDELTLVLLRAFAEQGLVQPQAVVANVSPALARARLTRGTLDTLGLYNVPVGVGTDGGTGIKCEDTWSASAEQYVPREQSQSAKALISGRRLLHQTFVRARETSLTLLLLSSTKDAALFFRDNTDLFRSKIKTVVFSGEAKVPGHTDGDEAQFIEPDESSPNVAIDITSAQFLFRRLQEWGVPLIVLGQRAARAAPTPRSVFDQLAELGSPIGWRLQSSQKEAIEKLWQDARCEEARRIQFLKRYCGSNDVPANEDNIWAYIEGFDVKDTLALVACVPTLREKFLMPHIHSLRGADHMCIGVSVSDCGIKPKLEKILEDYLSSAYINGITLNSNLCRPEIIVVSDPGQDLDDEMALILLRALIEEGLVNCEAVICNLQPANQRALLARGTLDCLGLQHVSVGVGSDGGSNKHLDTFAISAQHYMPQEMELIDGQRLLHQLYTSAPLGGVHLLLISSMTDAAQFVRENEHLFVQKTQSVTIMGGVEPFDTDDGLPLVPDTANNNAFDMNAARELYAQCQNLRVPLIILSRYAAYACPMPRDIYDDMAWTGHPIGLRLQTTQRQSIEGLWQRAASEDQERRMGLPKRCNKQWFCSTFCKGQGLSRTCDDSIWDLVVSFNMYDPLALMACVPDLRRRFFTCVEKEVKGVTHTVIGISKHEPGITDDKVKELRDFMYRGFFKGTTLNFSSYTKLDADTMPKRLKELAQEVTSVAIDEEKASYP</sequence>
<dbReference type="AlphaFoldDB" id="A0A8J2X0Z8"/>
<dbReference type="GO" id="GO:0016799">
    <property type="term" value="F:hydrolase activity, hydrolyzing N-glycosyl compounds"/>
    <property type="evidence" value="ECO:0007669"/>
    <property type="project" value="InterPro"/>
</dbReference>
<feature type="compositionally biased region" description="Polar residues" evidence="1">
    <location>
        <begin position="1"/>
        <end position="10"/>
    </location>
</feature>
<evidence type="ECO:0000313" key="2">
    <source>
        <dbReference type="EMBL" id="CAH0376402.1"/>
    </source>
</evidence>
<gene>
    <name evidence="2" type="ORF">PECAL_5P09820</name>
</gene>
<evidence type="ECO:0000313" key="3">
    <source>
        <dbReference type="Proteomes" id="UP000789595"/>
    </source>
</evidence>
<dbReference type="OrthoDB" id="202740at2759"/>
<dbReference type="Proteomes" id="UP000789595">
    <property type="component" value="Unassembled WGS sequence"/>
</dbReference>
<comment type="caution">
    <text evidence="2">The sequence shown here is derived from an EMBL/GenBank/DDBJ whole genome shotgun (WGS) entry which is preliminary data.</text>
</comment>
<dbReference type="InterPro" id="IPR036452">
    <property type="entry name" value="Ribo_hydro-like"/>
</dbReference>
<feature type="region of interest" description="Disordered" evidence="1">
    <location>
        <begin position="1"/>
        <end position="26"/>
    </location>
</feature>
<evidence type="ECO:0008006" key="4">
    <source>
        <dbReference type="Google" id="ProtNLM"/>
    </source>
</evidence>
<keyword evidence="3" id="KW-1185">Reference proteome</keyword>
<feature type="region of interest" description="Disordered" evidence="1">
    <location>
        <begin position="112"/>
        <end position="140"/>
    </location>
</feature>
<dbReference type="EMBL" id="CAKKNE010000005">
    <property type="protein sequence ID" value="CAH0376402.1"/>
    <property type="molecule type" value="Genomic_DNA"/>
</dbReference>
<evidence type="ECO:0000256" key="1">
    <source>
        <dbReference type="SAM" id="MobiDB-lite"/>
    </source>
</evidence>
<accession>A0A8J2X0Z8</accession>
<organism evidence="2 3">
    <name type="scientific">Pelagomonas calceolata</name>
    <dbReference type="NCBI Taxonomy" id="35677"/>
    <lineage>
        <taxon>Eukaryota</taxon>
        <taxon>Sar</taxon>
        <taxon>Stramenopiles</taxon>
        <taxon>Ochrophyta</taxon>
        <taxon>Pelagophyceae</taxon>
        <taxon>Pelagomonadales</taxon>
        <taxon>Pelagomonadaceae</taxon>
        <taxon>Pelagomonas</taxon>
    </lineage>
</organism>
<dbReference type="Gene3D" id="3.90.245.10">
    <property type="entry name" value="Ribonucleoside hydrolase-like"/>
    <property type="match status" value="2"/>
</dbReference>
<dbReference type="SUPFAM" id="SSF53590">
    <property type="entry name" value="Nucleoside hydrolase"/>
    <property type="match status" value="2"/>
</dbReference>
<proteinExistence type="predicted"/>
<name>A0A8J2X0Z8_9STRA</name>